<dbReference type="InterPro" id="IPR011989">
    <property type="entry name" value="ARM-like"/>
</dbReference>
<evidence type="ECO:0000256" key="1">
    <source>
        <dbReference type="SAM" id="SignalP"/>
    </source>
</evidence>
<keyword evidence="3" id="KW-1185">Reference proteome</keyword>
<gene>
    <name evidence="2" type="ORF">BS47DRAFT_1341772</name>
</gene>
<dbReference type="AlphaFoldDB" id="A0A9P6B265"/>
<feature type="signal peptide" evidence="1">
    <location>
        <begin position="1"/>
        <end position="23"/>
    </location>
</feature>
<proteinExistence type="predicted"/>
<dbReference type="SUPFAM" id="SSF48371">
    <property type="entry name" value="ARM repeat"/>
    <property type="match status" value="1"/>
</dbReference>
<feature type="chain" id="PRO_5040200358" evidence="1">
    <location>
        <begin position="24"/>
        <end position="421"/>
    </location>
</feature>
<dbReference type="EMBL" id="MU128948">
    <property type="protein sequence ID" value="KAF9515610.1"/>
    <property type="molecule type" value="Genomic_DNA"/>
</dbReference>
<dbReference type="Proteomes" id="UP000886523">
    <property type="component" value="Unassembled WGS sequence"/>
</dbReference>
<accession>A0A9P6B265</accession>
<evidence type="ECO:0000313" key="2">
    <source>
        <dbReference type="EMBL" id="KAF9515610.1"/>
    </source>
</evidence>
<name>A0A9P6B265_9AGAM</name>
<dbReference type="Gene3D" id="1.25.10.10">
    <property type="entry name" value="Leucine-rich Repeat Variant"/>
    <property type="match status" value="1"/>
</dbReference>
<dbReference type="InterPro" id="IPR016024">
    <property type="entry name" value="ARM-type_fold"/>
</dbReference>
<keyword evidence="1" id="KW-0732">Signal</keyword>
<evidence type="ECO:0000313" key="3">
    <source>
        <dbReference type="Proteomes" id="UP000886523"/>
    </source>
</evidence>
<organism evidence="2 3">
    <name type="scientific">Hydnum rufescens UP504</name>
    <dbReference type="NCBI Taxonomy" id="1448309"/>
    <lineage>
        <taxon>Eukaryota</taxon>
        <taxon>Fungi</taxon>
        <taxon>Dikarya</taxon>
        <taxon>Basidiomycota</taxon>
        <taxon>Agaricomycotina</taxon>
        <taxon>Agaricomycetes</taxon>
        <taxon>Cantharellales</taxon>
        <taxon>Hydnaceae</taxon>
        <taxon>Hydnum</taxon>
    </lineage>
</organism>
<protein>
    <submittedName>
        <fullName evidence="2">Uncharacterized protein</fullName>
    </submittedName>
</protein>
<comment type="caution">
    <text evidence="2">The sequence shown here is derived from an EMBL/GenBank/DDBJ whole genome shotgun (WGS) entry which is preliminary data.</text>
</comment>
<reference evidence="2" key="1">
    <citation type="journal article" date="2020" name="Nat. Commun.">
        <title>Large-scale genome sequencing of mycorrhizal fungi provides insights into the early evolution of symbiotic traits.</title>
        <authorList>
            <person name="Miyauchi S."/>
            <person name="Kiss E."/>
            <person name="Kuo A."/>
            <person name="Drula E."/>
            <person name="Kohler A."/>
            <person name="Sanchez-Garcia M."/>
            <person name="Morin E."/>
            <person name="Andreopoulos B."/>
            <person name="Barry K.W."/>
            <person name="Bonito G."/>
            <person name="Buee M."/>
            <person name="Carver A."/>
            <person name="Chen C."/>
            <person name="Cichocki N."/>
            <person name="Clum A."/>
            <person name="Culley D."/>
            <person name="Crous P.W."/>
            <person name="Fauchery L."/>
            <person name="Girlanda M."/>
            <person name="Hayes R.D."/>
            <person name="Keri Z."/>
            <person name="LaButti K."/>
            <person name="Lipzen A."/>
            <person name="Lombard V."/>
            <person name="Magnuson J."/>
            <person name="Maillard F."/>
            <person name="Murat C."/>
            <person name="Nolan M."/>
            <person name="Ohm R.A."/>
            <person name="Pangilinan J."/>
            <person name="Pereira M.F."/>
            <person name="Perotto S."/>
            <person name="Peter M."/>
            <person name="Pfister S."/>
            <person name="Riley R."/>
            <person name="Sitrit Y."/>
            <person name="Stielow J.B."/>
            <person name="Szollosi G."/>
            <person name="Zifcakova L."/>
            <person name="Stursova M."/>
            <person name="Spatafora J.W."/>
            <person name="Tedersoo L."/>
            <person name="Vaario L.M."/>
            <person name="Yamada A."/>
            <person name="Yan M."/>
            <person name="Wang P."/>
            <person name="Xu J."/>
            <person name="Bruns T."/>
            <person name="Baldrian P."/>
            <person name="Vilgalys R."/>
            <person name="Dunand C."/>
            <person name="Henrissat B."/>
            <person name="Grigoriev I.V."/>
            <person name="Hibbett D."/>
            <person name="Nagy L.G."/>
            <person name="Martin F.M."/>
        </authorList>
    </citation>
    <scope>NUCLEOTIDE SEQUENCE</scope>
    <source>
        <strain evidence="2">UP504</strain>
    </source>
</reference>
<sequence length="421" mass="48153">MGFSNQPDAVFFFICFRVALLIAEWTTQIEEDPSLRDNFHPLIEEFSSIPLHHSLETLTPDLRESYTTTMTVVYSSSVTLEGVYRHPGLRTEFVGRQVIAWIPQCISYLERGNHSNESDLKGFLLLISFLLRFQAELQELIRMDALSVLVRIFHRHHDLTSQIRDNFEVVLLQFCSHNPTSREYFLKSDALLYVRDRLMRKPQSSFLLTALYVMDKSECVSEFHDRLISCGVLVPLARCLALTNFHDKSMYNVTSIFSSIVEHNKGEHLLERPILSYLTQLFNHPYVVALNCLWYLTLALNILRFSRLSFVICGIIFFRLCALGDDAKKEVVNAGALPGLCRLAHPGSHDTDELFSSEGSEHWHVPFEDLLVAIAGIDASCAAKVAEVRKHYYRSFKVQTLNAPRPTIWGEAQAMMTRSKA</sequence>